<organism evidence="7 8">
    <name type="scientific">Litorimonas cladophorae</name>
    <dbReference type="NCBI Taxonomy" id="1220491"/>
    <lineage>
        <taxon>Bacteria</taxon>
        <taxon>Pseudomonadati</taxon>
        <taxon>Pseudomonadota</taxon>
        <taxon>Alphaproteobacteria</taxon>
        <taxon>Maricaulales</taxon>
        <taxon>Robiginitomaculaceae</taxon>
    </lineage>
</organism>
<dbReference type="SUPFAM" id="SSF116842">
    <property type="entry name" value="XseB-like"/>
    <property type="match status" value="1"/>
</dbReference>
<dbReference type="EMBL" id="BMYV01000001">
    <property type="protein sequence ID" value="GGX55721.1"/>
    <property type="molecule type" value="Genomic_DNA"/>
</dbReference>
<dbReference type="Proteomes" id="UP000600865">
    <property type="component" value="Unassembled WGS sequence"/>
</dbReference>
<comment type="subcellular location">
    <subcellularLocation>
        <location evidence="6">Cytoplasm</location>
    </subcellularLocation>
</comment>
<dbReference type="EC" id="3.1.11.6" evidence="6"/>
<dbReference type="Pfam" id="PF02609">
    <property type="entry name" value="Exonuc_VII_S"/>
    <property type="match status" value="1"/>
</dbReference>
<dbReference type="HAMAP" id="MF_00337">
    <property type="entry name" value="Exonuc_7_S"/>
    <property type="match status" value="1"/>
</dbReference>
<evidence type="ECO:0000256" key="2">
    <source>
        <dbReference type="ARBA" id="ARBA00022490"/>
    </source>
</evidence>
<dbReference type="AlphaFoldDB" id="A0A918K9H4"/>
<dbReference type="PANTHER" id="PTHR34137">
    <property type="entry name" value="EXODEOXYRIBONUCLEASE 7 SMALL SUBUNIT"/>
    <property type="match status" value="1"/>
</dbReference>
<keyword evidence="3 6" id="KW-0540">Nuclease</keyword>
<dbReference type="NCBIfam" id="TIGR01280">
    <property type="entry name" value="xseB"/>
    <property type="match status" value="1"/>
</dbReference>
<evidence type="ECO:0000256" key="5">
    <source>
        <dbReference type="ARBA" id="ARBA00022839"/>
    </source>
</evidence>
<dbReference type="GO" id="GO:0005829">
    <property type="term" value="C:cytosol"/>
    <property type="evidence" value="ECO:0007669"/>
    <property type="project" value="TreeGrafter"/>
</dbReference>
<dbReference type="GO" id="GO:0006308">
    <property type="term" value="P:DNA catabolic process"/>
    <property type="evidence" value="ECO:0007669"/>
    <property type="project" value="UniProtKB-UniRule"/>
</dbReference>
<dbReference type="GO" id="GO:0009318">
    <property type="term" value="C:exodeoxyribonuclease VII complex"/>
    <property type="evidence" value="ECO:0007669"/>
    <property type="project" value="UniProtKB-UniRule"/>
</dbReference>
<comment type="caution">
    <text evidence="7">The sequence shown here is derived from an EMBL/GenBank/DDBJ whole genome shotgun (WGS) entry which is preliminary data.</text>
</comment>
<evidence type="ECO:0000256" key="4">
    <source>
        <dbReference type="ARBA" id="ARBA00022801"/>
    </source>
</evidence>
<comment type="subunit">
    <text evidence="6">Heterooligomer composed of large and small subunits.</text>
</comment>
<gene>
    <name evidence="6 7" type="primary">xseB</name>
    <name evidence="7" type="ORF">GCM10011309_00430</name>
</gene>
<dbReference type="RefSeq" id="WP_189579724.1">
    <property type="nucleotide sequence ID" value="NZ_BMYV01000001.1"/>
</dbReference>
<evidence type="ECO:0000256" key="3">
    <source>
        <dbReference type="ARBA" id="ARBA00022722"/>
    </source>
</evidence>
<sequence>MSERKIAEMSFEDALLELEGIVGQLERGDAPLEKSISIYERGAALKAHCEGKLKDAQMKVDKIVLDGQGNASTAPFDS</sequence>
<evidence type="ECO:0000256" key="6">
    <source>
        <dbReference type="HAMAP-Rule" id="MF_00337"/>
    </source>
</evidence>
<evidence type="ECO:0000313" key="8">
    <source>
        <dbReference type="Proteomes" id="UP000600865"/>
    </source>
</evidence>
<evidence type="ECO:0000256" key="1">
    <source>
        <dbReference type="ARBA" id="ARBA00009998"/>
    </source>
</evidence>
<comment type="similarity">
    <text evidence="1 6">Belongs to the XseB family.</text>
</comment>
<dbReference type="NCBIfam" id="NF002139">
    <property type="entry name" value="PRK00977.1-3"/>
    <property type="match status" value="1"/>
</dbReference>
<keyword evidence="4 6" id="KW-0378">Hydrolase</keyword>
<dbReference type="InterPro" id="IPR003761">
    <property type="entry name" value="Exonuc_VII_S"/>
</dbReference>
<dbReference type="InterPro" id="IPR037004">
    <property type="entry name" value="Exonuc_VII_ssu_sf"/>
</dbReference>
<dbReference type="PANTHER" id="PTHR34137:SF1">
    <property type="entry name" value="EXODEOXYRIBONUCLEASE 7 SMALL SUBUNIT"/>
    <property type="match status" value="1"/>
</dbReference>
<comment type="function">
    <text evidence="6">Bidirectionally degrades single-stranded DNA into large acid-insoluble oligonucleotides, which are then degraded further into small acid-soluble oligonucleotides.</text>
</comment>
<protein>
    <recommendedName>
        <fullName evidence="6">Exodeoxyribonuclease 7 small subunit</fullName>
        <ecNumber evidence="6">3.1.11.6</ecNumber>
    </recommendedName>
    <alternativeName>
        <fullName evidence="6">Exodeoxyribonuclease VII small subunit</fullName>
        <shortName evidence="6">Exonuclease VII small subunit</shortName>
    </alternativeName>
</protein>
<keyword evidence="8" id="KW-1185">Reference proteome</keyword>
<comment type="catalytic activity">
    <reaction evidence="6">
        <text>Exonucleolytic cleavage in either 5'- to 3'- or 3'- to 5'-direction to yield nucleoside 5'-phosphates.</text>
        <dbReference type="EC" id="3.1.11.6"/>
    </reaction>
</comment>
<keyword evidence="5 6" id="KW-0269">Exonuclease</keyword>
<evidence type="ECO:0000313" key="7">
    <source>
        <dbReference type="EMBL" id="GGX55721.1"/>
    </source>
</evidence>
<accession>A0A918K9H4</accession>
<keyword evidence="2 6" id="KW-0963">Cytoplasm</keyword>
<dbReference type="Gene3D" id="1.10.287.1040">
    <property type="entry name" value="Exonuclease VII, small subunit"/>
    <property type="match status" value="1"/>
</dbReference>
<proteinExistence type="inferred from homology"/>
<dbReference type="GO" id="GO:0008855">
    <property type="term" value="F:exodeoxyribonuclease VII activity"/>
    <property type="evidence" value="ECO:0007669"/>
    <property type="project" value="UniProtKB-UniRule"/>
</dbReference>
<name>A0A918K9H4_9PROT</name>
<reference evidence="7 8" key="1">
    <citation type="journal article" date="2014" name="Int. J. Syst. Evol. Microbiol.">
        <title>Complete genome sequence of Corynebacterium casei LMG S-19264T (=DSM 44701T), isolated from a smear-ripened cheese.</title>
        <authorList>
            <consortium name="US DOE Joint Genome Institute (JGI-PGF)"/>
            <person name="Walter F."/>
            <person name="Albersmeier A."/>
            <person name="Kalinowski J."/>
            <person name="Ruckert C."/>
        </authorList>
    </citation>
    <scope>NUCLEOTIDE SEQUENCE [LARGE SCALE GENOMIC DNA]</scope>
    <source>
        <strain evidence="7 8">KCTC 23968</strain>
    </source>
</reference>